<dbReference type="AlphaFoldDB" id="A0AAV4GRK6"/>
<sequence>MFASGSVHAQANSVFSLAGLAVCVHNFVAQLEPAVAETVQGSSNYIAHNRWLTVACDTVLSLVSVEHKPMAGLFGLCRQLSTLDRVPASPVCSGAARVALSQLVPVFMDNLFAISSTDLLQKILADLSRDEKAGRSLSGDASPDLSFWNGLALGLLLGRLFEEHFSQRTGSKGMLAVWKALSTLETQCLSAETPSADSNAVSGPCVSKWEGSVLGLASALCGLCKDGGTDARVHALSTLKKIEKCLSETPEEGKIYEMLWYSVARVSVTAQASNANVEDLVLPVLDRLLNIYQRNSQDAWHPCDANVQSMSTSLRFIEVFFGQKRNRMDRHIETSPCRETPNACRSVWESSQNVRSLCALP</sequence>
<proteinExistence type="predicted"/>
<keyword evidence="2" id="KW-1185">Reference proteome</keyword>
<accession>A0AAV4GRK6</accession>
<comment type="caution">
    <text evidence="1">The sequence shown here is derived from an EMBL/GenBank/DDBJ whole genome shotgun (WGS) entry which is preliminary data.</text>
</comment>
<protein>
    <submittedName>
        <fullName evidence="1">Focadhesin</fullName>
    </submittedName>
</protein>
<organism evidence="1 2">
    <name type="scientific">Elysia marginata</name>
    <dbReference type="NCBI Taxonomy" id="1093978"/>
    <lineage>
        <taxon>Eukaryota</taxon>
        <taxon>Metazoa</taxon>
        <taxon>Spiralia</taxon>
        <taxon>Lophotrochozoa</taxon>
        <taxon>Mollusca</taxon>
        <taxon>Gastropoda</taxon>
        <taxon>Heterobranchia</taxon>
        <taxon>Euthyneura</taxon>
        <taxon>Panpulmonata</taxon>
        <taxon>Sacoglossa</taxon>
        <taxon>Placobranchoidea</taxon>
        <taxon>Plakobranchidae</taxon>
        <taxon>Elysia</taxon>
    </lineage>
</organism>
<gene>
    <name evidence="1" type="ORF">ElyMa_004217600</name>
</gene>
<evidence type="ECO:0000313" key="1">
    <source>
        <dbReference type="EMBL" id="GFR87186.1"/>
    </source>
</evidence>
<name>A0AAV4GRK6_9GAST</name>
<dbReference type="Proteomes" id="UP000762676">
    <property type="component" value="Unassembled WGS sequence"/>
</dbReference>
<dbReference type="EMBL" id="BMAT01008528">
    <property type="protein sequence ID" value="GFR87186.1"/>
    <property type="molecule type" value="Genomic_DNA"/>
</dbReference>
<evidence type="ECO:0000313" key="2">
    <source>
        <dbReference type="Proteomes" id="UP000762676"/>
    </source>
</evidence>
<reference evidence="1 2" key="1">
    <citation type="journal article" date="2021" name="Elife">
        <title>Chloroplast acquisition without the gene transfer in kleptoplastic sea slugs, Plakobranchus ocellatus.</title>
        <authorList>
            <person name="Maeda T."/>
            <person name="Takahashi S."/>
            <person name="Yoshida T."/>
            <person name="Shimamura S."/>
            <person name="Takaki Y."/>
            <person name="Nagai Y."/>
            <person name="Toyoda A."/>
            <person name="Suzuki Y."/>
            <person name="Arimoto A."/>
            <person name="Ishii H."/>
            <person name="Satoh N."/>
            <person name="Nishiyama T."/>
            <person name="Hasebe M."/>
            <person name="Maruyama T."/>
            <person name="Minagawa J."/>
            <person name="Obokata J."/>
            <person name="Shigenobu S."/>
        </authorList>
    </citation>
    <scope>NUCLEOTIDE SEQUENCE [LARGE SCALE GENOMIC DNA]</scope>
</reference>